<dbReference type="SMART" id="SM00420">
    <property type="entry name" value="HTH_DEOR"/>
    <property type="match status" value="1"/>
</dbReference>
<feature type="region of interest" description="Disordered" evidence="3">
    <location>
        <begin position="566"/>
        <end position="586"/>
    </location>
</feature>
<protein>
    <submittedName>
        <fullName evidence="5">Substrate-binding domain-containing protein</fullName>
    </submittedName>
</protein>
<organism evidence="5 6">
    <name type="scientific">Kaistia nematophila</name>
    <dbReference type="NCBI Taxonomy" id="2994654"/>
    <lineage>
        <taxon>Bacteria</taxon>
        <taxon>Pseudomonadati</taxon>
        <taxon>Pseudomonadota</taxon>
        <taxon>Alphaproteobacteria</taxon>
        <taxon>Hyphomicrobiales</taxon>
        <taxon>Kaistiaceae</taxon>
        <taxon>Kaistia</taxon>
    </lineage>
</organism>
<evidence type="ECO:0000256" key="1">
    <source>
        <dbReference type="ARBA" id="ARBA00023015"/>
    </source>
</evidence>
<dbReference type="Gene3D" id="1.10.10.10">
    <property type="entry name" value="Winged helix-like DNA-binding domain superfamily/Winged helix DNA-binding domain"/>
    <property type="match status" value="1"/>
</dbReference>
<dbReference type="Pfam" id="PF08220">
    <property type="entry name" value="HTH_DeoR"/>
    <property type="match status" value="1"/>
</dbReference>
<evidence type="ECO:0000259" key="4">
    <source>
        <dbReference type="PROSITE" id="PS51000"/>
    </source>
</evidence>
<dbReference type="EMBL" id="JAPKNK010000001">
    <property type="protein sequence ID" value="MCX5568007.1"/>
    <property type="molecule type" value="Genomic_DNA"/>
</dbReference>
<evidence type="ECO:0000256" key="3">
    <source>
        <dbReference type="SAM" id="MobiDB-lite"/>
    </source>
</evidence>
<dbReference type="SUPFAM" id="SSF46785">
    <property type="entry name" value="Winged helix' DNA-binding domain"/>
    <property type="match status" value="1"/>
</dbReference>
<gene>
    <name evidence="5" type="ORF">OSH07_02250</name>
</gene>
<dbReference type="Pfam" id="PF13407">
    <property type="entry name" value="Peripla_BP_4"/>
    <property type="match status" value="1"/>
</dbReference>
<dbReference type="RefSeq" id="WP_266336970.1">
    <property type="nucleotide sequence ID" value="NZ_JAPKNK010000001.1"/>
</dbReference>
<accession>A0A9X3IJR0</accession>
<keyword evidence="2" id="KW-0804">Transcription</keyword>
<dbReference type="PANTHER" id="PTHR30363:SF44">
    <property type="entry name" value="AGA OPERON TRANSCRIPTIONAL REPRESSOR-RELATED"/>
    <property type="match status" value="1"/>
</dbReference>
<dbReference type="Pfam" id="PF00455">
    <property type="entry name" value="DeoRC"/>
    <property type="match status" value="1"/>
</dbReference>
<dbReference type="AlphaFoldDB" id="A0A9X3IJR0"/>
<feature type="domain" description="HTH deoR-type" evidence="4">
    <location>
        <begin position="3"/>
        <end position="60"/>
    </location>
</feature>
<dbReference type="Gene3D" id="3.40.50.2300">
    <property type="match status" value="2"/>
</dbReference>
<keyword evidence="1" id="KW-0805">Transcription regulation</keyword>
<dbReference type="InterPro" id="IPR028082">
    <property type="entry name" value="Peripla_BP_I"/>
</dbReference>
<dbReference type="InterPro" id="IPR036390">
    <property type="entry name" value="WH_DNA-bd_sf"/>
</dbReference>
<dbReference type="GO" id="GO:0003700">
    <property type="term" value="F:DNA-binding transcription factor activity"/>
    <property type="evidence" value="ECO:0007669"/>
    <property type="project" value="InterPro"/>
</dbReference>
<dbReference type="PROSITE" id="PS51000">
    <property type="entry name" value="HTH_DEOR_2"/>
    <property type="match status" value="1"/>
</dbReference>
<evidence type="ECO:0000313" key="5">
    <source>
        <dbReference type="EMBL" id="MCX5568007.1"/>
    </source>
</evidence>
<dbReference type="PANTHER" id="PTHR30363">
    <property type="entry name" value="HTH-TYPE TRANSCRIPTIONAL REGULATOR SRLR-RELATED"/>
    <property type="match status" value="1"/>
</dbReference>
<dbReference type="InterPro" id="IPR014036">
    <property type="entry name" value="DeoR-like_C"/>
</dbReference>
<dbReference type="InterPro" id="IPR025997">
    <property type="entry name" value="SBP_2_dom"/>
</dbReference>
<dbReference type="SUPFAM" id="SSF53822">
    <property type="entry name" value="Periplasmic binding protein-like I"/>
    <property type="match status" value="2"/>
</dbReference>
<comment type="caution">
    <text evidence="5">The sequence shown here is derived from an EMBL/GenBank/DDBJ whole genome shotgun (WGS) entry which is preliminary data.</text>
</comment>
<evidence type="ECO:0000256" key="2">
    <source>
        <dbReference type="ARBA" id="ARBA00023163"/>
    </source>
</evidence>
<dbReference type="InterPro" id="IPR037171">
    <property type="entry name" value="NagB/RpiA_transferase-like"/>
</dbReference>
<dbReference type="SMART" id="SM01134">
    <property type="entry name" value="DeoRC"/>
    <property type="match status" value="1"/>
</dbReference>
<dbReference type="InterPro" id="IPR036388">
    <property type="entry name" value="WH-like_DNA-bd_sf"/>
</dbReference>
<dbReference type="SUPFAM" id="SSF100950">
    <property type="entry name" value="NagB/RpiA/CoA transferase-like"/>
    <property type="match status" value="1"/>
</dbReference>
<sequence>MIKRQRENRILEILAQAGEEVSVLEIAQRIGRVSSVTIRRDIVRLAGEGRVERTHGGALLQSASAEVAEAPAPRENALQDEIEGVDAIVLPPIGGRGADTLRMLAKRRHIPFLAESSPQEGGVYLGPDNFTAGRELGRAAGRMMAGAIAEARLLLVSLETLPNTRARCDGFIKGFGETFSGVVRPWRVDGQGSFRIALRASLDAFAAYPDINVIFGVNDHSVLAAIEASDRAGVADVSAFSVGGEGGALFDALASRGKLKAASALFPEIVGIRAVETLASALHGGAMPEEVRTPHVVVTPDTLDRYYRKAGAGWGLAPEAEASILGGAERPAFVRSVGPRRAIGFVPHYPAHDWYRNMARAMRERAEALGFELRIAAPQSGIAREIAAIRRLIARSAARLVQAGDTILINGGILSALLADELMSRTGITIVTNAVDVMERLSGRPGLKVIMTSGEYQPKDRCLVGPSLGALFETMRVDRAFLSVDGISPHFGASATDERLALAAKRFVDASREVVVMADHSLVGVEASHRIVVLGAIDDLITDSASLPADRLAFASMGTRITLADEEPEEMAAPRTGRPVADRRKA</sequence>
<evidence type="ECO:0000313" key="6">
    <source>
        <dbReference type="Proteomes" id="UP001144805"/>
    </source>
</evidence>
<dbReference type="InterPro" id="IPR050313">
    <property type="entry name" value="Carb_Metab_HTH_regulators"/>
</dbReference>
<dbReference type="Gene3D" id="3.40.50.1360">
    <property type="match status" value="1"/>
</dbReference>
<keyword evidence="6" id="KW-1185">Reference proteome</keyword>
<proteinExistence type="predicted"/>
<reference evidence="5" key="1">
    <citation type="submission" date="2022-11" db="EMBL/GenBank/DDBJ databases">
        <title>Biodiversity and phylogenetic relationships of bacteria.</title>
        <authorList>
            <person name="Machado R.A.R."/>
            <person name="Bhat A."/>
            <person name="Loulou A."/>
            <person name="Kallel S."/>
        </authorList>
    </citation>
    <scope>NUCLEOTIDE SEQUENCE</scope>
    <source>
        <strain evidence="5">K-TC2</strain>
    </source>
</reference>
<dbReference type="Proteomes" id="UP001144805">
    <property type="component" value="Unassembled WGS sequence"/>
</dbReference>
<name>A0A9X3IJR0_9HYPH</name>
<dbReference type="InterPro" id="IPR001034">
    <property type="entry name" value="DeoR_HTH"/>
</dbReference>